<dbReference type="EMBL" id="JAINUG010000010">
    <property type="protein sequence ID" value="KAJ8415168.1"/>
    <property type="molecule type" value="Genomic_DNA"/>
</dbReference>
<comment type="caution">
    <text evidence="1">The sequence shown here is derived from an EMBL/GenBank/DDBJ whole genome shotgun (WGS) entry which is preliminary data.</text>
</comment>
<name>A0AAD7X001_9TELE</name>
<proteinExistence type="predicted"/>
<dbReference type="Proteomes" id="UP001221898">
    <property type="component" value="Unassembled WGS sequence"/>
</dbReference>
<reference evidence="1" key="1">
    <citation type="journal article" date="2023" name="Science">
        <title>Genome structures resolve the early diversification of teleost fishes.</title>
        <authorList>
            <person name="Parey E."/>
            <person name="Louis A."/>
            <person name="Montfort J."/>
            <person name="Bouchez O."/>
            <person name="Roques C."/>
            <person name="Iampietro C."/>
            <person name="Lluch J."/>
            <person name="Castinel A."/>
            <person name="Donnadieu C."/>
            <person name="Desvignes T."/>
            <person name="Floi Bucao C."/>
            <person name="Jouanno E."/>
            <person name="Wen M."/>
            <person name="Mejri S."/>
            <person name="Dirks R."/>
            <person name="Jansen H."/>
            <person name="Henkel C."/>
            <person name="Chen W.J."/>
            <person name="Zahm M."/>
            <person name="Cabau C."/>
            <person name="Klopp C."/>
            <person name="Thompson A.W."/>
            <person name="Robinson-Rechavi M."/>
            <person name="Braasch I."/>
            <person name="Lecointre G."/>
            <person name="Bobe J."/>
            <person name="Postlethwait J.H."/>
            <person name="Berthelot C."/>
            <person name="Roest Crollius H."/>
            <person name="Guiguen Y."/>
        </authorList>
    </citation>
    <scope>NUCLEOTIDE SEQUENCE</scope>
    <source>
        <strain evidence="1">NC1722</strain>
    </source>
</reference>
<sequence length="243" mass="26784">MLLAALVSACLRPLQRRPTASSLVFTELSATSFASVSRCHGLHLEHLGGASKGGSSSDTLLPFHQRGKLVRGVCDRHTRVEDGVQVYLAPHSAAWTMRRHLPLKLLDKLFAGTAQTAAAANNLALVEISCRSYRWARPPSVRQRCWRRPFPSQWRLAMASVTVAGRHTWLTRTAMTRSQKSAISACHEGGDDTPVFGHPLSRRFLKGTPRLRPAARASSPQWDLTLVLEGLFMAPFEPIVGIF</sequence>
<keyword evidence="2" id="KW-1185">Reference proteome</keyword>
<protein>
    <submittedName>
        <fullName evidence="1">Uncharacterized protein</fullName>
    </submittedName>
</protein>
<evidence type="ECO:0000313" key="2">
    <source>
        <dbReference type="Proteomes" id="UP001221898"/>
    </source>
</evidence>
<dbReference type="AlphaFoldDB" id="A0AAD7X001"/>
<organism evidence="1 2">
    <name type="scientific">Aldrovandia affinis</name>
    <dbReference type="NCBI Taxonomy" id="143900"/>
    <lineage>
        <taxon>Eukaryota</taxon>
        <taxon>Metazoa</taxon>
        <taxon>Chordata</taxon>
        <taxon>Craniata</taxon>
        <taxon>Vertebrata</taxon>
        <taxon>Euteleostomi</taxon>
        <taxon>Actinopterygii</taxon>
        <taxon>Neopterygii</taxon>
        <taxon>Teleostei</taxon>
        <taxon>Notacanthiformes</taxon>
        <taxon>Halosauridae</taxon>
        <taxon>Aldrovandia</taxon>
    </lineage>
</organism>
<gene>
    <name evidence="1" type="ORF">AAFF_G00008660</name>
</gene>
<evidence type="ECO:0000313" key="1">
    <source>
        <dbReference type="EMBL" id="KAJ8415168.1"/>
    </source>
</evidence>
<accession>A0AAD7X001</accession>